<gene>
    <name evidence="1" type="ORF">HNP48_006087</name>
</gene>
<evidence type="ECO:0000313" key="2">
    <source>
        <dbReference type="Proteomes" id="UP000575083"/>
    </source>
</evidence>
<dbReference type="RefSeq" id="WP_184864314.1">
    <property type="nucleotide sequence ID" value="NZ_JACHLK010000018.1"/>
</dbReference>
<sequence length="74" mass="7908">MNPLPVLRRLLPRLQRQLLALSGDMRRFWLLFLLWALAMAASLLAGPVGSLQDAALPGFSPPAHSAPAPAPRGG</sequence>
<protein>
    <submittedName>
        <fullName evidence="1">Uncharacterized protein</fullName>
    </submittedName>
</protein>
<dbReference type="AlphaFoldDB" id="A0A7X0PK04"/>
<evidence type="ECO:0000313" key="1">
    <source>
        <dbReference type="EMBL" id="MBB6563367.1"/>
    </source>
</evidence>
<name>A0A7X0PK04_9BURK</name>
<keyword evidence="2" id="KW-1185">Reference proteome</keyword>
<comment type="caution">
    <text evidence="1">The sequence shown here is derived from an EMBL/GenBank/DDBJ whole genome shotgun (WGS) entry which is preliminary data.</text>
</comment>
<dbReference type="Proteomes" id="UP000575083">
    <property type="component" value="Unassembled WGS sequence"/>
</dbReference>
<organism evidence="1 2">
    <name type="scientific">Acidovorax soli</name>
    <dbReference type="NCBI Taxonomy" id="592050"/>
    <lineage>
        <taxon>Bacteria</taxon>
        <taxon>Pseudomonadati</taxon>
        <taxon>Pseudomonadota</taxon>
        <taxon>Betaproteobacteria</taxon>
        <taxon>Burkholderiales</taxon>
        <taxon>Comamonadaceae</taxon>
        <taxon>Acidovorax</taxon>
    </lineage>
</organism>
<reference evidence="1 2" key="1">
    <citation type="submission" date="2020-08" db="EMBL/GenBank/DDBJ databases">
        <title>Functional genomics of gut bacteria from endangered species of beetles.</title>
        <authorList>
            <person name="Carlos-Shanley C."/>
        </authorList>
    </citation>
    <scope>NUCLEOTIDE SEQUENCE [LARGE SCALE GENOMIC DNA]</scope>
    <source>
        <strain evidence="1 2">S00198</strain>
    </source>
</reference>
<proteinExistence type="predicted"/>
<dbReference type="EMBL" id="JACHLK010000018">
    <property type="protein sequence ID" value="MBB6563367.1"/>
    <property type="molecule type" value="Genomic_DNA"/>
</dbReference>
<accession>A0A7X0PK04</accession>